<organism evidence="1 2">
    <name type="scientific">Stenotrophomonas oahuensis</name>
    <dbReference type="NCBI Taxonomy" id="3003271"/>
    <lineage>
        <taxon>Bacteria</taxon>
        <taxon>Pseudomonadati</taxon>
        <taxon>Pseudomonadota</taxon>
        <taxon>Gammaproteobacteria</taxon>
        <taxon>Lysobacterales</taxon>
        <taxon>Lysobacteraceae</taxon>
        <taxon>Stenotrophomonas</taxon>
    </lineage>
</organism>
<gene>
    <name evidence="1" type="ORF">PDM29_00550</name>
</gene>
<evidence type="ECO:0008006" key="3">
    <source>
        <dbReference type="Google" id="ProtNLM"/>
    </source>
</evidence>
<evidence type="ECO:0000313" key="1">
    <source>
        <dbReference type="EMBL" id="WNH52794.1"/>
    </source>
</evidence>
<name>A0ABY9YPF8_9GAMM</name>
<evidence type="ECO:0000313" key="2">
    <source>
        <dbReference type="Proteomes" id="UP001302072"/>
    </source>
</evidence>
<sequence length="201" mass="22120">MAKFNSFGQTDIGALARLAARVDGLSKAAISKADSRSIASVRRRFEPAAKKAIREVYTVRAGDLKGRFSVRSGKVEGSEYLSLRASTQKLSLIAFNGRWGGRKTPGATAGIQVGKRKVYTSAFIARIGGQRRIVVRQFSRDATAPSGRDGRRKLRILGGASAFQMVMGENEIVASKLAREMNQYRSSELIRQLELARKRKR</sequence>
<reference evidence="1 2" key="1">
    <citation type="submission" date="2022-12" db="EMBL/GenBank/DDBJ databases">
        <title>Two new species, Stenotrophomonas aracearum and Stenotrophomonas oahuensis, isolated from Anthurium (Araceae family) in Hawaii.</title>
        <authorList>
            <person name="Chunag S.C."/>
            <person name="Dobhal S."/>
            <person name="Alvarez A."/>
            <person name="Arif M."/>
        </authorList>
    </citation>
    <scope>NUCLEOTIDE SEQUENCE [LARGE SCALE GENOMIC DNA]</scope>
    <source>
        <strain evidence="1 2">A5586</strain>
    </source>
</reference>
<dbReference type="Proteomes" id="UP001302072">
    <property type="component" value="Chromosome"/>
</dbReference>
<accession>A0ABY9YPF8</accession>
<dbReference type="EMBL" id="CP115541">
    <property type="protein sequence ID" value="WNH52794.1"/>
    <property type="molecule type" value="Genomic_DNA"/>
</dbReference>
<dbReference type="RefSeq" id="WP_311191977.1">
    <property type="nucleotide sequence ID" value="NZ_CP115541.1"/>
</dbReference>
<keyword evidence="2" id="KW-1185">Reference proteome</keyword>
<proteinExistence type="predicted"/>
<protein>
    <recommendedName>
        <fullName evidence="3">Phage tail protein</fullName>
    </recommendedName>
</protein>